<keyword evidence="3" id="KW-0349">Heme</keyword>
<dbReference type="GO" id="GO:0004497">
    <property type="term" value="F:monooxygenase activity"/>
    <property type="evidence" value="ECO:0007669"/>
    <property type="project" value="UniProtKB-KW"/>
</dbReference>
<dbReference type="GO" id="GO:0020037">
    <property type="term" value="F:heme binding"/>
    <property type="evidence" value="ECO:0007669"/>
    <property type="project" value="InterPro"/>
</dbReference>
<evidence type="ECO:0000256" key="2">
    <source>
        <dbReference type="ARBA" id="ARBA00010617"/>
    </source>
</evidence>
<dbReference type="Gene3D" id="1.10.630.10">
    <property type="entry name" value="Cytochrome P450"/>
    <property type="match status" value="1"/>
</dbReference>
<dbReference type="SUPFAM" id="SSF48264">
    <property type="entry name" value="Cytochrome P450"/>
    <property type="match status" value="1"/>
</dbReference>
<accession>A0AAQ3Q0F5</accession>
<evidence type="ECO:0000256" key="6">
    <source>
        <dbReference type="ARBA" id="ARBA00023004"/>
    </source>
</evidence>
<keyword evidence="10" id="KW-1185">Reference proteome</keyword>
<comment type="cofactor">
    <cofactor evidence="1">
        <name>heme</name>
        <dbReference type="ChEBI" id="CHEBI:30413"/>
    </cofactor>
</comment>
<keyword evidence="5" id="KW-0560">Oxidoreductase</keyword>
<evidence type="ECO:0000256" key="3">
    <source>
        <dbReference type="ARBA" id="ARBA00022617"/>
    </source>
</evidence>
<gene>
    <name evidence="9" type="ORF">Cni_G00996</name>
</gene>
<dbReference type="InterPro" id="IPR036396">
    <property type="entry name" value="Cyt_P450_sf"/>
</dbReference>
<organism evidence="9 10">
    <name type="scientific">Canna indica</name>
    <name type="common">Indian-shot</name>
    <dbReference type="NCBI Taxonomy" id="4628"/>
    <lineage>
        <taxon>Eukaryota</taxon>
        <taxon>Viridiplantae</taxon>
        <taxon>Streptophyta</taxon>
        <taxon>Embryophyta</taxon>
        <taxon>Tracheophyta</taxon>
        <taxon>Spermatophyta</taxon>
        <taxon>Magnoliopsida</taxon>
        <taxon>Liliopsida</taxon>
        <taxon>Zingiberales</taxon>
        <taxon>Cannaceae</taxon>
        <taxon>Canna</taxon>
    </lineage>
</organism>
<dbReference type="Pfam" id="PF00067">
    <property type="entry name" value="p450"/>
    <property type="match status" value="1"/>
</dbReference>
<keyword evidence="4" id="KW-0479">Metal-binding</keyword>
<evidence type="ECO:0000313" key="10">
    <source>
        <dbReference type="Proteomes" id="UP001327560"/>
    </source>
</evidence>
<sequence length="321" mass="35209">MIFDDLQLKAILNRNTLWTTKRSISHAQHWAVLGGVTTTNVGMQELEKLTAKALFKAPKSQELILDIVLIYLSTTILSSLFLLYFSKSKFGGAPLSPGPRGWPILDNLPQLGTKPHHTLYTLSKVYGHLFRLRFGSVDVVVAASASVASQFLRANDANFCDRPPNSGAEHVAYNYRDLMFTPYGSRWRALRKLCQVHLFSAKALDEHRWVCEGEVGVLVRALGAAASSGVPINLGQAVNVCVTNALARATTGRWMFEEVGGGEEARVFKEMIIAEHRRVEGNSGKTGDGRDLLSTLIGLKGEPDVDGEGWASSRIQTSRPC</sequence>
<dbReference type="AlphaFoldDB" id="A0AAQ3Q0F5"/>
<dbReference type="PANTHER" id="PTHR47944:SF18">
    <property type="entry name" value="FLAVONOID 3'-MONOOXYGENASE"/>
    <property type="match status" value="1"/>
</dbReference>
<dbReference type="GO" id="GO:0016705">
    <property type="term" value="F:oxidoreductase activity, acting on paired donors, with incorporation or reduction of molecular oxygen"/>
    <property type="evidence" value="ECO:0007669"/>
    <property type="project" value="InterPro"/>
</dbReference>
<dbReference type="GO" id="GO:0005506">
    <property type="term" value="F:iron ion binding"/>
    <property type="evidence" value="ECO:0007669"/>
    <property type="project" value="InterPro"/>
</dbReference>
<evidence type="ECO:0000256" key="5">
    <source>
        <dbReference type="ARBA" id="ARBA00023002"/>
    </source>
</evidence>
<evidence type="ECO:0000256" key="4">
    <source>
        <dbReference type="ARBA" id="ARBA00022723"/>
    </source>
</evidence>
<evidence type="ECO:0000313" key="9">
    <source>
        <dbReference type="EMBL" id="WOK92305.1"/>
    </source>
</evidence>
<keyword evidence="6" id="KW-0408">Iron</keyword>
<comment type="similarity">
    <text evidence="2">Belongs to the cytochrome P450 family.</text>
</comment>
<dbReference type="Proteomes" id="UP001327560">
    <property type="component" value="Chromosome 1"/>
</dbReference>
<dbReference type="PANTHER" id="PTHR47944">
    <property type="entry name" value="CYTOCHROME P450 98A9"/>
    <property type="match status" value="1"/>
</dbReference>
<feature type="transmembrane region" description="Helical" evidence="8">
    <location>
        <begin position="63"/>
        <end position="85"/>
    </location>
</feature>
<evidence type="ECO:0000256" key="1">
    <source>
        <dbReference type="ARBA" id="ARBA00001971"/>
    </source>
</evidence>
<proteinExistence type="inferred from homology"/>
<dbReference type="InterPro" id="IPR001128">
    <property type="entry name" value="Cyt_P450"/>
</dbReference>
<keyword evidence="8" id="KW-0812">Transmembrane</keyword>
<name>A0AAQ3Q0F5_9LILI</name>
<evidence type="ECO:0000256" key="8">
    <source>
        <dbReference type="SAM" id="Phobius"/>
    </source>
</evidence>
<protein>
    <submittedName>
        <fullName evidence="9">Flavonoid 3'-monooxygenase</fullName>
    </submittedName>
</protein>
<keyword evidence="7" id="KW-0503">Monooxygenase</keyword>
<keyword evidence="8" id="KW-1133">Transmembrane helix</keyword>
<reference evidence="9 10" key="1">
    <citation type="submission" date="2023-10" db="EMBL/GenBank/DDBJ databases">
        <title>Chromosome-scale genome assembly provides insights into flower coloration mechanisms of Canna indica.</title>
        <authorList>
            <person name="Li C."/>
        </authorList>
    </citation>
    <scope>NUCLEOTIDE SEQUENCE [LARGE SCALE GENOMIC DNA]</scope>
    <source>
        <tissue evidence="9">Flower</tissue>
    </source>
</reference>
<keyword evidence="8" id="KW-0472">Membrane</keyword>
<evidence type="ECO:0000256" key="7">
    <source>
        <dbReference type="ARBA" id="ARBA00023033"/>
    </source>
</evidence>
<dbReference type="EMBL" id="CP136890">
    <property type="protein sequence ID" value="WOK92305.1"/>
    <property type="molecule type" value="Genomic_DNA"/>
</dbReference>